<organism evidence="3 4">
    <name type="scientific">Metapseudomonas boanensis</name>
    <dbReference type="NCBI Taxonomy" id="2822138"/>
    <lineage>
        <taxon>Bacteria</taxon>
        <taxon>Pseudomonadati</taxon>
        <taxon>Pseudomonadota</taxon>
        <taxon>Gammaproteobacteria</taxon>
        <taxon>Pseudomonadales</taxon>
        <taxon>Pseudomonadaceae</taxon>
        <taxon>Metapseudomonas</taxon>
    </lineage>
</organism>
<keyword evidence="2" id="KW-0560">Oxidoreductase</keyword>
<name>A0ABS5XEL5_9GAMM</name>
<dbReference type="EMBL" id="JAGTIS010000003">
    <property type="protein sequence ID" value="MBT8766095.1"/>
    <property type="molecule type" value="Genomic_DNA"/>
</dbReference>
<dbReference type="InterPro" id="IPR002347">
    <property type="entry name" value="SDR_fam"/>
</dbReference>
<dbReference type="PANTHER" id="PTHR43477:SF1">
    <property type="entry name" value="DIHYDROANTICAPSIN 7-DEHYDROGENASE"/>
    <property type="match status" value="1"/>
</dbReference>
<dbReference type="SUPFAM" id="SSF51735">
    <property type="entry name" value="NAD(P)-binding Rossmann-fold domains"/>
    <property type="match status" value="1"/>
</dbReference>
<comment type="caution">
    <text evidence="3">The sequence shown here is derived from an EMBL/GenBank/DDBJ whole genome shotgun (WGS) entry which is preliminary data.</text>
</comment>
<dbReference type="Proteomes" id="UP001519667">
    <property type="component" value="Unassembled WGS sequence"/>
</dbReference>
<gene>
    <name evidence="3" type="ORF">J7302_08110</name>
</gene>
<protein>
    <submittedName>
        <fullName evidence="3">SDR family oxidoreductase</fullName>
    </submittedName>
</protein>
<evidence type="ECO:0000313" key="4">
    <source>
        <dbReference type="Proteomes" id="UP001519667"/>
    </source>
</evidence>
<evidence type="ECO:0000256" key="2">
    <source>
        <dbReference type="ARBA" id="ARBA00023002"/>
    </source>
</evidence>
<dbReference type="PROSITE" id="PS00061">
    <property type="entry name" value="ADH_SHORT"/>
    <property type="match status" value="1"/>
</dbReference>
<comment type="similarity">
    <text evidence="1">Belongs to the short-chain dehydrogenases/reductases (SDR) family.</text>
</comment>
<dbReference type="InterPro" id="IPR020904">
    <property type="entry name" value="Sc_DH/Rdtase_CS"/>
</dbReference>
<dbReference type="PANTHER" id="PTHR43477">
    <property type="entry name" value="DIHYDROANTICAPSIN 7-DEHYDROGENASE"/>
    <property type="match status" value="1"/>
</dbReference>
<dbReference type="RefSeq" id="WP_215372753.1">
    <property type="nucleotide sequence ID" value="NZ_JAGTIS010000003.1"/>
</dbReference>
<dbReference type="InterPro" id="IPR051122">
    <property type="entry name" value="SDR_DHRS6-like"/>
</dbReference>
<dbReference type="CDD" id="cd05233">
    <property type="entry name" value="SDR_c"/>
    <property type="match status" value="1"/>
</dbReference>
<dbReference type="InterPro" id="IPR036291">
    <property type="entry name" value="NAD(P)-bd_dom_sf"/>
</dbReference>
<reference evidence="3 4" key="1">
    <citation type="submission" date="2021-04" db="EMBL/GenBank/DDBJ databases">
        <title>Pseudomonas boanensis sp. nov., a bacterium isolated from river water used for household purposes in Boane District, Mozambique.</title>
        <authorList>
            <person name="Nicklasson M."/>
            <person name="Martin-Rodriguez A.J."/>
            <person name="Thorell K."/>
            <person name="Neves L."/>
            <person name="Mussagy A."/>
            <person name="Rydberg H.A."/>
            <person name="Hernroth B."/>
            <person name="Svensson-Stadler L."/>
            <person name="Sjoling A."/>
        </authorList>
    </citation>
    <scope>NUCLEOTIDE SEQUENCE [LARGE SCALE GENOMIC DNA]</scope>
    <source>
        <strain evidence="3 4">DB1</strain>
    </source>
</reference>
<dbReference type="Pfam" id="PF13561">
    <property type="entry name" value="adh_short_C2"/>
    <property type="match status" value="1"/>
</dbReference>
<sequence>MTPPLKGKTALITGGTGALAKACALALVKDGASVVLAARRADALAKARTELLQQVPDAQVECHAGDACQEAGLQGALDLAYGLQQRLDILIPTVGGAGFRPLLQHDATSFTADLHLNLVSAFLAIRHGAPLMARNGGGSIVCISSTAAQMTFRWLSSYCTAKAALESLVRSAAEELASAGIRVNSVRPGLFQSEATTDLFGNAELSQAFLEQVPLGRLGKPGDIAGAVRYLAGPESGWTTGQSLAIDGGNELRRNPQLDHVISAIFGEDALRAALAGEETSRSPA</sequence>
<dbReference type="PRINTS" id="PR00081">
    <property type="entry name" value="GDHRDH"/>
</dbReference>
<dbReference type="Gene3D" id="3.40.50.720">
    <property type="entry name" value="NAD(P)-binding Rossmann-like Domain"/>
    <property type="match status" value="1"/>
</dbReference>
<keyword evidence="4" id="KW-1185">Reference proteome</keyword>
<evidence type="ECO:0000313" key="3">
    <source>
        <dbReference type="EMBL" id="MBT8766095.1"/>
    </source>
</evidence>
<proteinExistence type="inferred from homology"/>
<accession>A0ABS5XEL5</accession>
<evidence type="ECO:0000256" key="1">
    <source>
        <dbReference type="ARBA" id="ARBA00006484"/>
    </source>
</evidence>